<dbReference type="GO" id="GO:0003700">
    <property type="term" value="F:DNA-binding transcription factor activity"/>
    <property type="evidence" value="ECO:0007669"/>
    <property type="project" value="TreeGrafter"/>
</dbReference>
<evidence type="ECO:0000313" key="6">
    <source>
        <dbReference type="Proteomes" id="UP000708338"/>
    </source>
</evidence>
<evidence type="ECO:0000256" key="3">
    <source>
        <dbReference type="ARBA" id="ARBA00023163"/>
    </source>
</evidence>
<dbReference type="PANTHER" id="PTHR30146:SF152">
    <property type="entry name" value="TRANSCRIPTIONAL REGULATORY PROTEIN"/>
    <property type="match status" value="1"/>
</dbReference>
<dbReference type="InterPro" id="IPR025997">
    <property type="entry name" value="SBP_2_dom"/>
</dbReference>
<organism evidence="5 6">
    <name type="scientific">Enterocloster citroniae</name>
    <dbReference type="NCBI Taxonomy" id="358743"/>
    <lineage>
        <taxon>Bacteria</taxon>
        <taxon>Bacillati</taxon>
        <taxon>Bacillota</taxon>
        <taxon>Clostridia</taxon>
        <taxon>Lachnospirales</taxon>
        <taxon>Lachnospiraceae</taxon>
        <taxon>Enterocloster</taxon>
    </lineage>
</organism>
<reference evidence="5" key="1">
    <citation type="journal article" date="2021" name="Gut Microbes">
        <title>A synthetic consortium of 100 gut commensals modulates the composition and function in a colon model of the microbiome of elderly subjects.</title>
        <authorList>
            <person name="Perez M."/>
            <person name="Ntemiri A."/>
            <person name="Tan H."/>
            <person name="Harris H.M.B."/>
            <person name="Roager H.M."/>
            <person name="Ribiere C."/>
            <person name="O'Toole P.W."/>
        </authorList>
    </citation>
    <scope>NUCLEOTIDE SEQUENCE</scope>
    <source>
        <strain evidence="5">MCC335</strain>
    </source>
</reference>
<dbReference type="GO" id="GO:0000976">
    <property type="term" value="F:transcription cis-regulatory region binding"/>
    <property type="evidence" value="ECO:0007669"/>
    <property type="project" value="TreeGrafter"/>
</dbReference>
<proteinExistence type="predicted"/>
<dbReference type="CDD" id="cd06307">
    <property type="entry name" value="PBP1_sugar_binding"/>
    <property type="match status" value="1"/>
</dbReference>
<keyword evidence="3" id="KW-0804">Transcription</keyword>
<comment type="caution">
    <text evidence="5">The sequence shown here is derived from an EMBL/GenBank/DDBJ whole genome shotgun (WGS) entry which is preliminary data.</text>
</comment>
<evidence type="ECO:0000256" key="1">
    <source>
        <dbReference type="ARBA" id="ARBA00023015"/>
    </source>
</evidence>
<dbReference type="Pfam" id="PF13407">
    <property type="entry name" value="Peripla_BP_4"/>
    <property type="match status" value="1"/>
</dbReference>
<gene>
    <name evidence="5" type="ORF">GPL26_25145</name>
</gene>
<sequence>MSTMTTMKDIAKMANTSIGTVDRALNNKPGVSAKTRERIMAIAESLDYKPNRLGKALVLRNKNMQLGFIIEPITNPFFEELKRGAEQMRDALNEYGITTHIFCMNTHEEKEMVELLDRMSDMGVAGIALNAINSPVVIDKLVKLRESGHRIVTCSTDISRGYRDCFVGFCHEKSARVAAELLAKFTGKKGEFLVTIGYRYIMAHMQRLNGFESKIKEEYPGISLAGVLEVEENDEIAFRETLKALEGNDRINGIFIAGYGIKGVAKAVEVKNLGRDIKIICYDNSAFVTDYVKKGVIDAVICQDPEKQGYMALKILSDLIIGDKEVRSDTYTTSIDIRLCENIDKDIQDWDI</sequence>
<dbReference type="Gene3D" id="1.10.260.40">
    <property type="entry name" value="lambda repressor-like DNA-binding domains"/>
    <property type="match status" value="1"/>
</dbReference>
<name>A0AA41FK63_9FIRM</name>
<dbReference type="PANTHER" id="PTHR30146">
    <property type="entry name" value="LACI-RELATED TRANSCRIPTIONAL REPRESSOR"/>
    <property type="match status" value="1"/>
</dbReference>
<dbReference type="AlphaFoldDB" id="A0AA41FK63"/>
<dbReference type="InterPro" id="IPR010982">
    <property type="entry name" value="Lambda_DNA-bd_dom_sf"/>
</dbReference>
<dbReference type="Proteomes" id="UP000708338">
    <property type="component" value="Unassembled WGS sequence"/>
</dbReference>
<dbReference type="EMBL" id="WQPS01000100">
    <property type="protein sequence ID" value="MBT9812869.1"/>
    <property type="molecule type" value="Genomic_DNA"/>
</dbReference>
<dbReference type="Pfam" id="PF00356">
    <property type="entry name" value="LacI"/>
    <property type="match status" value="1"/>
</dbReference>
<protein>
    <submittedName>
        <fullName evidence="5">Substrate-binding domain-containing protein</fullName>
    </submittedName>
</protein>
<keyword evidence="1" id="KW-0805">Transcription regulation</keyword>
<feature type="domain" description="HTH lacI-type" evidence="4">
    <location>
        <begin position="5"/>
        <end position="59"/>
    </location>
</feature>
<dbReference type="InterPro" id="IPR028082">
    <property type="entry name" value="Peripla_BP_I"/>
</dbReference>
<dbReference type="PROSITE" id="PS50932">
    <property type="entry name" value="HTH_LACI_2"/>
    <property type="match status" value="1"/>
</dbReference>
<dbReference type="SUPFAM" id="SSF53822">
    <property type="entry name" value="Periplasmic binding protein-like I"/>
    <property type="match status" value="1"/>
</dbReference>
<dbReference type="Gene3D" id="3.40.50.2300">
    <property type="match status" value="2"/>
</dbReference>
<dbReference type="SUPFAM" id="SSF47413">
    <property type="entry name" value="lambda repressor-like DNA-binding domains"/>
    <property type="match status" value="1"/>
</dbReference>
<keyword evidence="2" id="KW-0238">DNA-binding</keyword>
<accession>A0AA41FK63</accession>
<evidence type="ECO:0000313" key="5">
    <source>
        <dbReference type="EMBL" id="MBT9812869.1"/>
    </source>
</evidence>
<dbReference type="CDD" id="cd01392">
    <property type="entry name" value="HTH_LacI"/>
    <property type="match status" value="1"/>
</dbReference>
<evidence type="ECO:0000259" key="4">
    <source>
        <dbReference type="PROSITE" id="PS50932"/>
    </source>
</evidence>
<dbReference type="InterPro" id="IPR000843">
    <property type="entry name" value="HTH_LacI"/>
</dbReference>
<evidence type="ECO:0000256" key="2">
    <source>
        <dbReference type="ARBA" id="ARBA00023125"/>
    </source>
</evidence>
<dbReference type="SMART" id="SM00354">
    <property type="entry name" value="HTH_LACI"/>
    <property type="match status" value="1"/>
</dbReference>